<keyword evidence="1" id="KW-0812">Transmembrane</keyword>
<evidence type="ECO:0000313" key="2">
    <source>
        <dbReference type="EMBL" id="KAF3846819.1"/>
    </source>
</evidence>
<gene>
    <name evidence="2" type="ORF">F7725_003897</name>
</gene>
<sequence length="194" mass="21672">MHCGLANVKQQHRDPKQYANVSATAADVETTLTLPASPRLILLGGTGQVTTGRWMITLEGRVISEGITPTFFTGLAAVFAIYYIFNLQYQEEAACTLEFIQRRFIGINPERGTKAIRGKVVSKKTGVIVQKKSATVNTHVSTLLENLLDFEWDFIYLATLVRKRNKDQQGVGHIYLNQKIPLCIRTVHTHPESS</sequence>
<protein>
    <submittedName>
        <fullName evidence="2">Uncharacterized protein</fullName>
    </submittedName>
</protein>
<keyword evidence="3" id="KW-1185">Reference proteome</keyword>
<keyword evidence="1" id="KW-0472">Membrane</keyword>
<accession>A0A7J5YDG4</accession>
<comment type="caution">
    <text evidence="2">The sequence shown here is derived from an EMBL/GenBank/DDBJ whole genome shotgun (WGS) entry which is preliminary data.</text>
</comment>
<dbReference type="EMBL" id="JAAKFY010000014">
    <property type="protein sequence ID" value="KAF3846819.1"/>
    <property type="molecule type" value="Genomic_DNA"/>
</dbReference>
<dbReference type="PANTHER" id="PTHR31025:SF30">
    <property type="entry name" value="SI:DKEY-15H8.17"/>
    <property type="match status" value="1"/>
</dbReference>
<organism evidence="2 3">
    <name type="scientific">Dissostichus mawsoni</name>
    <name type="common">Antarctic cod</name>
    <dbReference type="NCBI Taxonomy" id="36200"/>
    <lineage>
        <taxon>Eukaryota</taxon>
        <taxon>Metazoa</taxon>
        <taxon>Chordata</taxon>
        <taxon>Craniata</taxon>
        <taxon>Vertebrata</taxon>
        <taxon>Euteleostomi</taxon>
        <taxon>Actinopterygii</taxon>
        <taxon>Neopterygii</taxon>
        <taxon>Teleostei</taxon>
        <taxon>Neoteleostei</taxon>
        <taxon>Acanthomorphata</taxon>
        <taxon>Eupercaria</taxon>
        <taxon>Perciformes</taxon>
        <taxon>Notothenioidei</taxon>
        <taxon>Nototheniidae</taxon>
        <taxon>Dissostichus</taxon>
    </lineage>
</organism>
<reference evidence="2 3" key="1">
    <citation type="submission" date="2020-03" db="EMBL/GenBank/DDBJ databases">
        <title>Dissostichus mawsoni Genome sequencing and assembly.</title>
        <authorList>
            <person name="Park H."/>
        </authorList>
    </citation>
    <scope>NUCLEOTIDE SEQUENCE [LARGE SCALE GENOMIC DNA]</scope>
    <source>
        <strain evidence="2">DM0001</strain>
        <tissue evidence="2">Muscle</tissue>
    </source>
</reference>
<keyword evidence="1" id="KW-1133">Transmembrane helix</keyword>
<proteinExistence type="predicted"/>
<evidence type="ECO:0000313" key="3">
    <source>
        <dbReference type="Proteomes" id="UP000518266"/>
    </source>
</evidence>
<dbReference type="AlphaFoldDB" id="A0A7J5YDG4"/>
<name>A0A7J5YDG4_DISMA</name>
<dbReference type="PANTHER" id="PTHR31025">
    <property type="entry name" value="SI:CH211-196P9.1-RELATED"/>
    <property type="match status" value="1"/>
</dbReference>
<dbReference type="Proteomes" id="UP000518266">
    <property type="component" value="Unassembled WGS sequence"/>
</dbReference>
<feature type="transmembrane region" description="Helical" evidence="1">
    <location>
        <begin position="62"/>
        <end position="85"/>
    </location>
</feature>
<dbReference type="OrthoDB" id="8196415at2759"/>
<evidence type="ECO:0000256" key="1">
    <source>
        <dbReference type="SAM" id="Phobius"/>
    </source>
</evidence>